<evidence type="ECO:0000256" key="1">
    <source>
        <dbReference type="ARBA" id="ARBA00004141"/>
    </source>
</evidence>
<proteinExistence type="predicted"/>
<dbReference type="GO" id="GO:0004252">
    <property type="term" value="F:serine-type endopeptidase activity"/>
    <property type="evidence" value="ECO:0007669"/>
    <property type="project" value="InterPro"/>
</dbReference>
<keyword evidence="2 5" id="KW-0812">Transmembrane</keyword>
<dbReference type="GO" id="GO:0016020">
    <property type="term" value="C:membrane"/>
    <property type="evidence" value="ECO:0007669"/>
    <property type="project" value="UniProtKB-SubCell"/>
</dbReference>
<comment type="subcellular location">
    <subcellularLocation>
        <location evidence="1">Membrane</location>
        <topology evidence="1">Multi-pass membrane protein</topology>
    </subcellularLocation>
</comment>
<feature type="transmembrane region" description="Helical" evidence="5">
    <location>
        <begin position="110"/>
        <end position="129"/>
    </location>
</feature>
<evidence type="ECO:0000256" key="2">
    <source>
        <dbReference type="ARBA" id="ARBA00022692"/>
    </source>
</evidence>
<dbReference type="SUPFAM" id="SSF144091">
    <property type="entry name" value="Rhomboid-like"/>
    <property type="match status" value="1"/>
</dbReference>
<keyword evidence="3 5" id="KW-1133">Transmembrane helix</keyword>
<dbReference type="Pfam" id="PF01694">
    <property type="entry name" value="Rhomboid"/>
    <property type="match status" value="1"/>
</dbReference>
<sequence>MTPWTMTTQIRWLSAIALSLLGVEFLNLILANSLNQFGLRPRDISHLSGIVTAPWLHGSLTHFASNFLPLLLFAGLAMQWGRAVFIKSMLLIWLGAGLCVWVLGRNATHIGASGIVYGLFGFLVVAGFYSKKLHLLLISLVIAFLYGGMIFGVLPTQRFVSFEYHFFGFVMGVLSARLWAKTG</sequence>
<evidence type="ECO:0000256" key="4">
    <source>
        <dbReference type="ARBA" id="ARBA00023136"/>
    </source>
</evidence>
<reference evidence="8" key="1">
    <citation type="submission" date="2016-11" db="EMBL/GenBank/DDBJ databases">
        <authorList>
            <person name="Varghese N."/>
            <person name="Submissions S."/>
        </authorList>
    </citation>
    <scope>NUCLEOTIDE SEQUENCE [LARGE SCALE GENOMIC DNA]</scope>
    <source>
        <strain evidence="8">CGMCC 1.8995</strain>
    </source>
</reference>
<dbReference type="OrthoDB" id="465874at2"/>
<protein>
    <submittedName>
        <fullName evidence="7">Rhomboid family protein</fullName>
    </submittedName>
</protein>
<gene>
    <name evidence="7" type="ORF">SAMN05216361_1220</name>
</gene>
<evidence type="ECO:0000313" key="8">
    <source>
        <dbReference type="Proteomes" id="UP000184520"/>
    </source>
</evidence>
<dbReference type="Gene3D" id="1.20.1540.10">
    <property type="entry name" value="Rhomboid-like"/>
    <property type="match status" value="1"/>
</dbReference>
<dbReference type="STRING" id="634436.SAMN05216361_1220"/>
<evidence type="ECO:0000256" key="5">
    <source>
        <dbReference type="SAM" id="Phobius"/>
    </source>
</evidence>
<evidence type="ECO:0000256" key="3">
    <source>
        <dbReference type="ARBA" id="ARBA00022989"/>
    </source>
</evidence>
<dbReference type="RefSeq" id="WP_073319423.1">
    <property type="nucleotide sequence ID" value="NZ_FQWD01000002.1"/>
</dbReference>
<dbReference type="InterPro" id="IPR022764">
    <property type="entry name" value="Peptidase_S54_rhomboid_dom"/>
</dbReference>
<feature type="transmembrane region" description="Helical" evidence="5">
    <location>
        <begin position="55"/>
        <end position="77"/>
    </location>
</feature>
<evidence type="ECO:0000313" key="7">
    <source>
        <dbReference type="EMBL" id="SHG08521.1"/>
    </source>
</evidence>
<keyword evidence="8" id="KW-1185">Reference proteome</keyword>
<dbReference type="EMBL" id="FQWD01000002">
    <property type="protein sequence ID" value="SHG08521.1"/>
    <property type="molecule type" value="Genomic_DNA"/>
</dbReference>
<organism evidence="7 8">
    <name type="scientific">Marisediminitalea aggregata</name>
    <dbReference type="NCBI Taxonomy" id="634436"/>
    <lineage>
        <taxon>Bacteria</taxon>
        <taxon>Pseudomonadati</taxon>
        <taxon>Pseudomonadota</taxon>
        <taxon>Gammaproteobacteria</taxon>
        <taxon>Alteromonadales</taxon>
        <taxon>Alteromonadaceae</taxon>
        <taxon>Marisediminitalea</taxon>
    </lineage>
</organism>
<keyword evidence="4 5" id="KW-0472">Membrane</keyword>
<name>A0A1M5GXS5_9ALTE</name>
<feature type="transmembrane region" description="Helical" evidence="5">
    <location>
        <begin position="136"/>
        <end position="156"/>
    </location>
</feature>
<accession>A0A1M5GXS5</accession>
<feature type="domain" description="Peptidase S54 rhomboid" evidence="6">
    <location>
        <begin position="47"/>
        <end position="178"/>
    </location>
</feature>
<feature type="transmembrane region" description="Helical" evidence="5">
    <location>
        <begin position="162"/>
        <end position="180"/>
    </location>
</feature>
<dbReference type="Proteomes" id="UP000184520">
    <property type="component" value="Unassembled WGS sequence"/>
</dbReference>
<evidence type="ECO:0000259" key="6">
    <source>
        <dbReference type="Pfam" id="PF01694"/>
    </source>
</evidence>
<dbReference type="AlphaFoldDB" id="A0A1M5GXS5"/>
<feature type="transmembrane region" description="Helical" evidence="5">
    <location>
        <begin position="84"/>
        <end position="104"/>
    </location>
</feature>
<dbReference type="InterPro" id="IPR035952">
    <property type="entry name" value="Rhomboid-like_sf"/>
</dbReference>